<dbReference type="RefSeq" id="WP_015725113.1">
    <property type="nucleotide sequence ID" value="NC_014972.1"/>
</dbReference>
<evidence type="ECO:0000313" key="1">
    <source>
        <dbReference type="EMBL" id="ADW18587.1"/>
    </source>
</evidence>
<dbReference type="AlphaFoldDB" id="A0A7U3YNE5"/>
<organism evidence="1 2">
    <name type="scientific">Desulfobulbus propionicus (strain ATCC 33891 / DSM 2032 / VKM B-1956 / 1pr3)</name>
    <dbReference type="NCBI Taxonomy" id="577650"/>
    <lineage>
        <taxon>Bacteria</taxon>
        <taxon>Pseudomonadati</taxon>
        <taxon>Thermodesulfobacteriota</taxon>
        <taxon>Desulfobulbia</taxon>
        <taxon>Desulfobulbales</taxon>
        <taxon>Desulfobulbaceae</taxon>
        <taxon>Desulfobulbus</taxon>
    </lineage>
</organism>
<reference evidence="1 2" key="1">
    <citation type="journal article" date="2011" name="Stand. Genomic Sci.">
        <title>Complete genome sequence of Desulfobulbus propionicus type strain (1pr3).</title>
        <authorList>
            <person name="Pagani I."/>
            <person name="Lapidus A."/>
            <person name="Nolan M."/>
            <person name="Lucas S."/>
            <person name="Hammon N."/>
            <person name="Deshpande S."/>
            <person name="Cheng J.F."/>
            <person name="Chertkov O."/>
            <person name="Davenport K."/>
            <person name="Tapia R."/>
            <person name="Han C."/>
            <person name="Goodwin L."/>
            <person name="Pitluck S."/>
            <person name="Liolios K."/>
            <person name="Mavromatis K."/>
            <person name="Ivanova N."/>
            <person name="Mikhailova N."/>
            <person name="Pati A."/>
            <person name="Chen A."/>
            <person name="Palaniappan K."/>
            <person name="Land M."/>
            <person name="Hauser L."/>
            <person name="Chang Y.J."/>
            <person name="Jeffries C.D."/>
            <person name="Detter J.C."/>
            <person name="Brambilla E."/>
            <person name="Kannan K.P."/>
            <person name="Djao O.D."/>
            <person name="Rohde M."/>
            <person name="Pukall R."/>
            <person name="Spring S."/>
            <person name="Goker M."/>
            <person name="Sikorski J."/>
            <person name="Woyke T."/>
            <person name="Bristow J."/>
            <person name="Eisen J.A."/>
            <person name="Markowitz V."/>
            <person name="Hugenholtz P."/>
            <person name="Kyrpides N.C."/>
            <person name="Klenk H.P."/>
        </authorList>
    </citation>
    <scope>NUCLEOTIDE SEQUENCE [LARGE SCALE GENOMIC DNA]</scope>
    <source>
        <strain evidence="2">ATCC 33891 / DSM 2032 / 1pr3</strain>
    </source>
</reference>
<accession>A0A7U3YNE5</accession>
<gene>
    <name evidence="1" type="ordered locus">Despr_2448</name>
</gene>
<dbReference type="EMBL" id="CP002364">
    <property type="protein sequence ID" value="ADW18587.1"/>
    <property type="molecule type" value="Genomic_DNA"/>
</dbReference>
<keyword evidence="2" id="KW-1185">Reference proteome</keyword>
<name>A0A7U3YNE5_DESPD</name>
<evidence type="ECO:0000313" key="2">
    <source>
        <dbReference type="Proteomes" id="UP000006365"/>
    </source>
</evidence>
<sequence length="60" mass="6303">MNFANNLNMMTGWKTWAAAAGLLLLGIVEIANGNLEGGLERIVLGLGLVGLGHKIEKKAV</sequence>
<protein>
    <submittedName>
        <fullName evidence="1">Uncharacterized protein</fullName>
    </submittedName>
</protein>
<dbReference type="KEGG" id="dpr:Despr_2448"/>
<proteinExistence type="predicted"/>
<dbReference type="Proteomes" id="UP000006365">
    <property type="component" value="Chromosome"/>
</dbReference>